<keyword evidence="4" id="KW-1185">Reference proteome</keyword>
<evidence type="ECO:0000313" key="3">
    <source>
        <dbReference type="EMBL" id="NSJ48325.1"/>
    </source>
</evidence>
<dbReference type="Proteomes" id="UP001299608">
    <property type="component" value="Unassembled WGS sequence"/>
</dbReference>
<dbReference type="AlphaFoldDB" id="A0AAW5BJR3"/>
<dbReference type="EMBL" id="JAKNGE010000001">
    <property type="protein sequence ID" value="MCG4744022.1"/>
    <property type="molecule type" value="Genomic_DNA"/>
</dbReference>
<evidence type="ECO:0000313" key="5">
    <source>
        <dbReference type="Proteomes" id="UP001299608"/>
    </source>
</evidence>
<gene>
    <name evidence="3" type="ORF">G5B36_06390</name>
    <name evidence="2" type="ORF">L0N08_01185</name>
</gene>
<dbReference type="EMBL" id="JAAITT010000007">
    <property type="protein sequence ID" value="NSJ48325.1"/>
    <property type="molecule type" value="Genomic_DNA"/>
</dbReference>
<comment type="caution">
    <text evidence="2">The sequence shown here is derived from an EMBL/GenBank/DDBJ whole genome shotgun (WGS) entry which is preliminary data.</text>
</comment>
<feature type="region of interest" description="Disordered" evidence="1">
    <location>
        <begin position="114"/>
        <end position="142"/>
    </location>
</feature>
<proteinExistence type="predicted"/>
<dbReference type="RefSeq" id="WP_165641763.1">
    <property type="nucleotide sequence ID" value="NZ_JAAITT010000007.1"/>
</dbReference>
<sequence length="142" mass="15457">MITFNSISNGELAEEFQMALAQIGRNIMDPNMDPEAARGITISITFKPTKSGAINTDYKITPKLAGFQKGQTVFMIGQDAKTGRIEMSEYGSDRPQVTSIAAAPAAAYTEVRQPAQQFDPETGEIYEEPRKGPIDLRAAANQ</sequence>
<name>A0AAW5BJR3_9FIRM</name>
<protein>
    <recommendedName>
        <fullName evidence="6">Replication terminator protein</fullName>
    </recommendedName>
</protein>
<reference evidence="2" key="3">
    <citation type="submission" date="2022-01" db="EMBL/GenBank/DDBJ databases">
        <title>Collection of gut derived symbiotic bacterial strains cultured from healthy donors.</title>
        <authorList>
            <person name="Lin H."/>
            <person name="Kohout C."/>
            <person name="Waligurski E."/>
            <person name="Pamer E.G."/>
        </authorList>
    </citation>
    <scope>NUCLEOTIDE SEQUENCE</scope>
    <source>
        <strain evidence="2">DFI.6.55</strain>
    </source>
</reference>
<dbReference type="Proteomes" id="UP000669239">
    <property type="component" value="Unassembled WGS sequence"/>
</dbReference>
<evidence type="ECO:0000313" key="4">
    <source>
        <dbReference type="Proteomes" id="UP000669239"/>
    </source>
</evidence>
<reference evidence="3" key="2">
    <citation type="submission" date="2020-02" db="EMBL/GenBank/DDBJ databases">
        <authorList>
            <person name="Littmann E."/>
            <person name="Sorbara M."/>
        </authorList>
    </citation>
    <scope>NUCLEOTIDE SEQUENCE</scope>
    <source>
        <strain evidence="3">MSK.1.17</strain>
    </source>
</reference>
<evidence type="ECO:0000313" key="2">
    <source>
        <dbReference type="EMBL" id="MCG4744022.1"/>
    </source>
</evidence>
<reference evidence="3 4" key="1">
    <citation type="journal article" date="2020" name="Cell Host Microbe">
        <title>Functional and Genomic Variation between Human-Derived Isolates of Lachnospiraceae Reveals Inter- and Intra-Species Diversity.</title>
        <authorList>
            <person name="Sorbara M.T."/>
            <person name="Littmann E.R."/>
            <person name="Fontana E."/>
            <person name="Moody T.U."/>
            <person name="Kohout C.E."/>
            <person name="Gjonbalaj M."/>
            <person name="Eaton V."/>
            <person name="Seok R."/>
            <person name="Leiner I.M."/>
            <person name="Pamer E.G."/>
        </authorList>
    </citation>
    <scope>NUCLEOTIDE SEQUENCE [LARGE SCALE GENOMIC DNA]</scope>
    <source>
        <strain evidence="3 4">MSK.1.17</strain>
    </source>
</reference>
<accession>A0AAW5BJR3</accession>
<evidence type="ECO:0000256" key="1">
    <source>
        <dbReference type="SAM" id="MobiDB-lite"/>
    </source>
</evidence>
<organism evidence="2 5">
    <name type="scientific">Enterocloster aldenensis</name>
    <dbReference type="NCBI Taxonomy" id="358742"/>
    <lineage>
        <taxon>Bacteria</taxon>
        <taxon>Bacillati</taxon>
        <taxon>Bacillota</taxon>
        <taxon>Clostridia</taxon>
        <taxon>Lachnospirales</taxon>
        <taxon>Lachnospiraceae</taxon>
        <taxon>Enterocloster</taxon>
    </lineage>
</organism>
<evidence type="ECO:0008006" key="6">
    <source>
        <dbReference type="Google" id="ProtNLM"/>
    </source>
</evidence>